<feature type="transmembrane region" description="Helical" evidence="1">
    <location>
        <begin position="12"/>
        <end position="30"/>
    </location>
</feature>
<dbReference type="RefSeq" id="WP_165269097.1">
    <property type="nucleotide sequence ID" value="NZ_JAALLS010000013.1"/>
</dbReference>
<evidence type="ECO:0000256" key="1">
    <source>
        <dbReference type="SAM" id="Phobius"/>
    </source>
</evidence>
<proteinExistence type="predicted"/>
<organism evidence="2 3">
    <name type="scientific">Fodinibius halophilus</name>
    <dbReference type="NCBI Taxonomy" id="1736908"/>
    <lineage>
        <taxon>Bacteria</taxon>
        <taxon>Pseudomonadati</taxon>
        <taxon>Balneolota</taxon>
        <taxon>Balneolia</taxon>
        <taxon>Balneolales</taxon>
        <taxon>Balneolaceae</taxon>
        <taxon>Fodinibius</taxon>
    </lineage>
</organism>
<dbReference type="InterPro" id="IPR025356">
    <property type="entry name" value="DUF4260"/>
</dbReference>
<comment type="caution">
    <text evidence="2">The sequence shown here is derived from an EMBL/GenBank/DDBJ whole genome shotgun (WGS) entry which is preliminary data.</text>
</comment>
<keyword evidence="1" id="KW-0812">Transmembrane</keyword>
<dbReference type="AlphaFoldDB" id="A0A6M1T480"/>
<name>A0A6M1T480_9BACT</name>
<reference evidence="2 3" key="1">
    <citation type="submission" date="2020-02" db="EMBL/GenBank/DDBJ databases">
        <title>Aliifodinibius halophilus 2W32, complete genome.</title>
        <authorList>
            <person name="Li Y."/>
            <person name="Wu S."/>
        </authorList>
    </citation>
    <scope>NUCLEOTIDE SEQUENCE [LARGE SCALE GENOMIC DNA]</scope>
    <source>
        <strain evidence="2 3">2W32</strain>
    </source>
</reference>
<evidence type="ECO:0000313" key="2">
    <source>
        <dbReference type="EMBL" id="NGP88899.1"/>
    </source>
</evidence>
<gene>
    <name evidence="2" type="ORF">G3569_11070</name>
</gene>
<accession>A0A6M1T480</accession>
<protein>
    <submittedName>
        <fullName evidence="2">DUF4260 domain-containing protein</fullName>
    </submittedName>
</protein>
<evidence type="ECO:0000313" key="3">
    <source>
        <dbReference type="Proteomes" id="UP000479132"/>
    </source>
</evidence>
<keyword evidence="3" id="KW-1185">Reference proteome</keyword>
<dbReference type="EMBL" id="JAALLS010000013">
    <property type="protein sequence ID" value="NGP88899.1"/>
    <property type="molecule type" value="Genomic_DNA"/>
</dbReference>
<sequence>MKYNLKLEELGMFLLSIILFTQTEFSWWWFPALILLPDIGMVGYAINNRYGAYCYNLFHHKGIAVLFFGSGFFLKMPYLELTGIILFGHASMDRIFGYGLKFTNSFQNTHLGTIGKN</sequence>
<dbReference type="Pfam" id="PF14079">
    <property type="entry name" value="DUF4260"/>
    <property type="match status" value="1"/>
</dbReference>
<keyword evidence="1" id="KW-1133">Transmembrane helix</keyword>
<keyword evidence="1" id="KW-0472">Membrane</keyword>
<dbReference type="Proteomes" id="UP000479132">
    <property type="component" value="Unassembled WGS sequence"/>
</dbReference>